<protein>
    <recommendedName>
        <fullName evidence="12">tRNA N(3)-methylcytidine methyltransferase</fullName>
        <ecNumber evidence="12">2.1.1.-</ecNumber>
    </recommendedName>
</protein>
<dbReference type="Gene3D" id="3.40.50.150">
    <property type="entry name" value="Vaccinia Virus protein VP39"/>
    <property type="match status" value="1"/>
</dbReference>
<keyword evidence="7" id="KW-0819">tRNA processing</keyword>
<comment type="similarity">
    <text evidence="3 12">Belongs to the methyltransferase superfamily. METL family.</text>
</comment>
<dbReference type="GO" id="GO:0005737">
    <property type="term" value="C:cytoplasm"/>
    <property type="evidence" value="ECO:0007669"/>
    <property type="project" value="UniProtKB-SubCell"/>
</dbReference>
<comment type="subcellular location">
    <subcellularLocation>
        <location evidence="2">Cytoplasm</location>
    </subcellularLocation>
    <subcellularLocation>
        <location evidence="1">Nucleus</location>
    </subcellularLocation>
</comment>
<evidence type="ECO:0000256" key="5">
    <source>
        <dbReference type="ARBA" id="ARBA00022603"/>
    </source>
</evidence>
<dbReference type="InterPro" id="IPR026113">
    <property type="entry name" value="METTL2/6/8-like"/>
</dbReference>
<dbReference type="InterPro" id="IPR029063">
    <property type="entry name" value="SAM-dependent_MTases_sf"/>
</dbReference>
<evidence type="ECO:0000256" key="11">
    <source>
        <dbReference type="ARBA" id="ARBA00065134"/>
    </source>
</evidence>
<evidence type="ECO:0000256" key="4">
    <source>
        <dbReference type="ARBA" id="ARBA00022490"/>
    </source>
</evidence>
<dbReference type="SUPFAM" id="SSF53335">
    <property type="entry name" value="S-adenosyl-L-methionine-dependent methyltransferases"/>
    <property type="match status" value="1"/>
</dbReference>
<proteinExistence type="inferred from homology"/>
<dbReference type="FunFam" id="3.40.50.150:FF:000279">
    <property type="entry name" value="Methyltransferase-like protein"/>
    <property type="match status" value="1"/>
</dbReference>
<dbReference type="PANTHER" id="PTHR22809:SF5">
    <property type="entry name" value="TRNA N(3)-METHYLCYTIDINE METHYLTRANSFERASE METTL6"/>
    <property type="match status" value="1"/>
</dbReference>
<comment type="subunit">
    <text evidence="11">Monomer. Interacts with SARS1/SerRS; interaction is mediated via tRNA(Ser) and is required for N(3)-methylcytidine methylation.</text>
</comment>
<name>A0AAD9K051_9ANNE</name>
<dbReference type="PIRSF" id="PIRSF037755">
    <property type="entry name" value="Mettl2_prd"/>
    <property type="match status" value="1"/>
</dbReference>
<sequence length="297" mass="34315">MDRWRINKMDAGDAASSDTVYAASPRQLTTEEKQRLADDTRIVSEFKQEKLEREALKNWDLFYKRNTTKFFKDRHWTTREFTELSGAKVDDPEKLIVLEVGCGVGNFMFPLLNELANTYFYACDFSPRAVQFVKDNPLYDPEKCHVFQNDLTKESLRQHIEPNSVDIVTMIFVLSAIHPDKMVSALCNIHSILKPDGCVLIRDYGIYDHAMLRFSPGNKISDNFYVRQDGTRAYYFSNDKLSCIFHEAGFSESSNEYILRETVNIKEGIHAPRVFIQGKFTKTSAISPIDEWHQSYG</sequence>
<keyword evidence="15" id="KW-1185">Reference proteome</keyword>
<gene>
    <name evidence="14" type="ORF">LSH36_99g06027</name>
</gene>
<dbReference type="CDD" id="cd02440">
    <property type="entry name" value="AdoMet_MTases"/>
    <property type="match status" value="1"/>
</dbReference>
<evidence type="ECO:0000256" key="3">
    <source>
        <dbReference type="ARBA" id="ARBA00009725"/>
    </source>
</evidence>
<reference evidence="14" key="1">
    <citation type="journal article" date="2023" name="Mol. Biol. Evol.">
        <title>Third-Generation Sequencing Reveals the Adaptive Role of the Epigenome in Three Deep-Sea Polychaetes.</title>
        <authorList>
            <person name="Perez M."/>
            <person name="Aroh O."/>
            <person name="Sun Y."/>
            <person name="Lan Y."/>
            <person name="Juniper S.K."/>
            <person name="Young C.R."/>
            <person name="Angers B."/>
            <person name="Qian P.Y."/>
        </authorList>
    </citation>
    <scope>NUCLEOTIDE SEQUENCE</scope>
    <source>
        <strain evidence="14">P08H-3</strain>
    </source>
</reference>
<evidence type="ECO:0000259" key="13">
    <source>
        <dbReference type="Pfam" id="PF08242"/>
    </source>
</evidence>
<comment type="catalytic activity">
    <reaction evidence="9">
        <text>cytidine(32) in tRNA(Ser) + S-adenosyl-L-methionine = N(3)-methylcytidine(32) in tRNA(Ser) + S-adenosyl-L-homocysteine + H(+)</text>
        <dbReference type="Rhea" id="RHEA:50956"/>
        <dbReference type="Rhea" id="RHEA-COMP:12849"/>
        <dbReference type="Rhea" id="RHEA-COMP:12851"/>
        <dbReference type="ChEBI" id="CHEBI:15378"/>
        <dbReference type="ChEBI" id="CHEBI:57856"/>
        <dbReference type="ChEBI" id="CHEBI:59789"/>
        <dbReference type="ChEBI" id="CHEBI:74894"/>
        <dbReference type="ChEBI" id="CHEBI:82748"/>
    </reaction>
    <physiologicalReaction direction="left-to-right" evidence="9">
        <dbReference type="Rhea" id="RHEA:50957"/>
    </physiologicalReaction>
</comment>
<keyword evidence="4" id="KW-0963">Cytoplasm</keyword>
<evidence type="ECO:0000256" key="12">
    <source>
        <dbReference type="PIRNR" id="PIRNR037755"/>
    </source>
</evidence>
<keyword evidence="8" id="KW-0539">Nucleus</keyword>
<evidence type="ECO:0000256" key="1">
    <source>
        <dbReference type="ARBA" id="ARBA00004123"/>
    </source>
</evidence>
<dbReference type="GO" id="GO:0005634">
    <property type="term" value="C:nucleus"/>
    <property type="evidence" value="ECO:0007669"/>
    <property type="project" value="UniProtKB-SubCell"/>
</dbReference>
<evidence type="ECO:0000256" key="8">
    <source>
        <dbReference type="ARBA" id="ARBA00023242"/>
    </source>
</evidence>
<evidence type="ECO:0000256" key="6">
    <source>
        <dbReference type="ARBA" id="ARBA00022679"/>
    </source>
</evidence>
<dbReference type="Proteomes" id="UP001208570">
    <property type="component" value="Unassembled WGS sequence"/>
</dbReference>
<comment type="function">
    <text evidence="10">S-adenosyl-L-methionine-dependent methyltransferase that mediates N(3)-methylcytidine modification of residue 32 of the tRNA anticodon loop of tRNA(Ser), including tRNA(Ser)(UGA) and tRNA(Ser)(GCU). Interaction with SARS1/SerRS is required for N(3)-methylcytidine methylation.</text>
</comment>
<evidence type="ECO:0000256" key="2">
    <source>
        <dbReference type="ARBA" id="ARBA00004496"/>
    </source>
</evidence>
<evidence type="ECO:0000313" key="15">
    <source>
        <dbReference type="Proteomes" id="UP001208570"/>
    </source>
</evidence>
<feature type="domain" description="Methyltransferase type 12" evidence="13">
    <location>
        <begin position="98"/>
        <end position="198"/>
    </location>
</feature>
<organism evidence="14 15">
    <name type="scientific">Paralvinella palmiformis</name>
    <dbReference type="NCBI Taxonomy" id="53620"/>
    <lineage>
        <taxon>Eukaryota</taxon>
        <taxon>Metazoa</taxon>
        <taxon>Spiralia</taxon>
        <taxon>Lophotrochozoa</taxon>
        <taxon>Annelida</taxon>
        <taxon>Polychaeta</taxon>
        <taxon>Sedentaria</taxon>
        <taxon>Canalipalpata</taxon>
        <taxon>Terebellida</taxon>
        <taxon>Terebelliformia</taxon>
        <taxon>Alvinellidae</taxon>
        <taxon>Paralvinella</taxon>
    </lineage>
</organism>
<evidence type="ECO:0000256" key="10">
    <source>
        <dbReference type="ARBA" id="ARBA00058280"/>
    </source>
</evidence>
<dbReference type="GO" id="GO:0052735">
    <property type="term" value="F:tRNA (cytidine-3-)-methyltransferase activity"/>
    <property type="evidence" value="ECO:0007669"/>
    <property type="project" value="UniProtKB-ARBA"/>
</dbReference>
<dbReference type="Pfam" id="PF08242">
    <property type="entry name" value="Methyltransf_12"/>
    <property type="match status" value="1"/>
</dbReference>
<dbReference type="InterPro" id="IPR013217">
    <property type="entry name" value="Methyltransf_12"/>
</dbReference>
<comment type="caution">
    <text evidence="14">The sequence shown here is derived from an EMBL/GenBank/DDBJ whole genome shotgun (WGS) entry which is preliminary data.</text>
</comment>
<keyword evidence="5 12" id="KW-0489">Methyltransferase</keyword>
<accession>A0AAD9K051</accession>
<dbReference type="AlphaFoldDB" id="A0AAD9K051"/>
<evidence type="ECO:0000313" key="14">
    <source>
        <dbReference type="EMBL" id="KAK2162421.1"/>
    </source>
</evidence>
<dbReference type="PANTHER" id="PTHR22809">
    <property type="entry name" value="METHYLTRANSFERASE-RELATED"/>
    <property type="match status" value="1"/>
</dbReference>
<dbReference type="EC" id="2.1.1.-" evidence="12"/>
<evidence type="ECO:0000256" key="7">
    <source>
        <dbReference type="ARBA" id="ARBA00022694"/>
    </source>
</evidence>
<dbReference type="GO" id="GO:0030488">
    <property type="term" value="P:tRNA methylation"/>
    <property type="evidence" value="ECO:0007669"/>
    <property type="project" value="UniProtKB-ARBA"/>
</dbReference>
<keyword evidence="6 12" id="KW-0808">Transferase</keyword>
<dbReference type="EMBL" id="JAODUP010000099">
    <property type="protein sequence ID" value="KAK2162421.1"/>
    <property type="molecule type" value="Genomic_DNA"/>
</dbReference>
<evidence type="ECO:0000256" key="9">
    <source>
        <dbReference type="ARBA" id="ARBA00050646"/>
    </source>
</evidence>